<evidence type="ECO:0000256" key="1">
    <source>
        <dbReference type="SAM" id="Phobius"/>
    </source>
</evidence>
<dbReference type="Pfam" id="PF04235">
    <property type="entry name" value="DUF418"/>
    <property type="match status" value="1"/>
</dbReference>
<dbReference type="RefSeq" id="WP_050350285.1">
    <property type="nucleotide sequence ID" value="NZ_BOSN01000005.1"/>
</dbReference>
<feature type="transmembrane region" description="Helical" evidence="1">
    <location>
        <begin position="145"/>
        <end position="167"/>
    </location>
</feature>
<accession>A0A0L0QTU8</accession>
<dbReference type="EMBL" id="LGTO01000004">
    <property type="protein sequence ID" value="KNE22001.1"/>
    <property type="molecule type" value="Genomic_DNA"/>
</dbReference>
<feature type="transmembrane region" description="Helical" evidence="1">
    <location>
        <begin position="345"/>
        <end position="366"/>
    </location>
</feature>
<evidence type="ECO:0000313" key="4">
    <source>
        <dbReference type="Proteomes" id="UP000036780"/>
    </source>
</evidence>
<sequence length="394" mass="45302">MSQQASPVQEKDRLHWIDAARGFAIFGILIVNILSFSSPYFHYGGENTVWNTAVDETTLAVIDIVFQASFYSLFSFLFGFGLQLMNDRLQLRNIEVVPLLTRRLLFLLLFGVIHAFGIWYGDILITYALVGLLALLYLKVKDRTLIYWAIGLLGGFVGFFTFISYLLSGVTDMHEQEPLVPVQSIIANYQSKSILAIWSQNAQDWMFGNGLGLFILPFMLLPLFLIGMYVGRKRWLHKPAEHQPVLKQLWWVSLILFLLFKLGPYGFGNPLWFELAQDGIGGLFSALFYICSITLLAQTETGAKMIRPFIFVGRMAFTNYIMQSIICVFLFYGIGLGWYGHITPLQGVGIAIIIYGLQMVYSSWWLRKYRYGPLEWLWRSLTYKQKQRMRKETA</sequence>
<feature type="transmembrane region" description="Helical" evidence="1">
    <location>
        <begin position="317"/>
        <end position="339"/>
    </location>
</feature>
<keyword evidence="1" id="KW-0812">Transmembrane</keyword>
<dbReference type="GeneID" id="66869744"/>
<comment type="caution">
    <text evidence="3">The sequence shown here is derived from an EMBL/GenBank/DDBJ whole genome shotgun (WGS) entry which is preliminary data.</text>
</comment>
<feature type="transmembrane region" description="Helical" evidence="1">
    <location>
        <begin position="94"/>
        <end position="113"/>
    </location>
</feature>
<name>A0A0L0QTU8_VIRPA</name>
<gene>
    <name evidence="3" type="ORF">AFK71_04145</name>
</gene>
<feature type="transmembrane region" description="Helical" evidence="1">
    <location>
        <begin position="205"/>
        <end position="229"/>
    </location>
</feature>
<feature type="transmembrane region" description="Helical" evidence="1">
    <location>
        <begin position="119"/>
        <end position="138"/>
    </location>
</feature>
<protein>
    <recommendedName>
        <fullName evidence="2">DUF418 domain-containing protein</fullName>
    </recommendedName>
</protein>
<dbReference type="AlphaFoldDB" id="A0A0L0QTU8"/>
<keyword evidence="4" id="KW-1185">Reference proteome</keyword>
<feature type="transmembrane region" description="Helical" evidence="1">
    <location>
        <begin position="20"/>
        <end position="41"/>
    </location>
</feature>
<dbReference type="Proteomes" id="UP000036780">
    <property type="component" value="Unassembled WGS sequence"/>
</dbReference>
<reference evidence="4" key="1">
    <citation type="submission" date="2015-07" db="EMBL/GenBank/DDBJ databases">
        <title>Fjat-10053 dsm26.</title>
        <authorList>
            <person name="Liu B."/>
            <person name="Wang J."/>
            <person name="Zhu Y."/>
            <person name="Liu G."/>
            <person name="Chen Q."/>
            <person name="Chen Z."/>
            <person name="Lan J."/>
            <person name="Che J."/>
            <person name="Ge C."/>
            <person name="Shi H."/>
            <person name="Pan Z."/>
            <person name="Liu X."/>
        </authorList>
    </citation>
    <scope>NUCLEOTIDE SEQUENCE [LARGE SCALE GENOMIC DNA]</scope>
    <source>
        <strain evidence="4">DSM 26</strain>
    </source>
</reference>
<dbReference type="PANTHER" id="PTHR30590:SF2">
    <property type="entry name" value="INNER MEMBRANE PROTEIN"/>
    <property type="match status" value="1"/>
</dbReference>
<feature type="transmembrane region" description="Helical" evidence="1">
    <location>
        <begin position="61"/>
        <end position="82"/>
    </location>
</feature>
<evidence type="ECO:0000313" key="3">
    <source>
        <dbReference type="EMBL" id="KNE22001.1"/>
    </source>
</evidence>
<feature type="transmembrane region" description="Helical" evidence="1">
    <location>
        <begin position="279"/>
        <end position="297"/>
    </location>
</feature>
<feature type="transmembrane region" description="Helical" evidence="1">
    <location>
        <begin position="249"/>
        <end position="267"/>
    </location>
</feature>
<dbReference type="PATRIC" id="fig|1473.5.peg.3787"/>
<dbReference type="InterPro" id="IPR052529">
    <property type="entry name" value="Bact_Transport_Assoc"/>
</dbReference>
<keyword evidence="1" id="KW-1133">Transmembrane helix</keyword>
<organism evidence="3 4">
    <name type="scientific">Virgibacillus pantothenticus</name>
    <dbReference type="NCBI Taxonomy" id="1473"/>
    <lineage>
        <taxon>Bacteria</taxon>
        <taxon>Bacillati</taxon>
        <taxon>Bacillota</taxon>
        <taxon>Bacilli</taxon>
        <taxon>Bacillales</taxon>
        <taxon>Bacillaceae</taxon>
        <taxon>Virgibacillus</taxon>
    </lineage>
</organism>
<proteinExistence type="predicted"/>
<dbReference type="OrthoDB" id="9807744at2"/>
<evidence type="ECO:0000259" key="2">
    <source>
        <dbReference type="Pfam" id="PF04235"/>
    </source>
</evidence>
<feature type="domain" description="DUF418" evidence="2">
    <location>
        <begin position="231"/>
        <end position="384"/>
    </location>
</feature>
<dbReference type="PANTHER" id="PTHR30590">
    <property type="entry name" value="INNER MEMBRANE PROTEIN"/>
    <property type="match status" value="1"/>
</dbReference>
<dbReference type="InterPro" id="IPR007349">
    <property type="entry name" value="DUF418"/>
</dbReference>
<keyword evidence="1" id="KW-0472">Membrane</keyword>